<dbReference type="GO" id="GO:0042393">
    <property type="term" value="F:histone binding"/>
    <property type="evidence" value="ECO:0007669"/>
    <property type="project" value="InterPro"/>
</dbReference>
<feature type="non-terminal residue" evidence="7">
    <location>
        <position position="1"/>
    </location>
</feature>
<evidence type="ECO:0000256" key="4">
    <source>
        <dbReference type="ARBA" id="ARBA00022454"/>
    </source>
</evidence>
<reference evidence="7 8" key="1">
    <citation type="journal article" date="2018" name="Gigascience">
        <title>Genomes of trombidid mites reveal novel predicted allergens and laterally-transferred genes associated with secondary metabolism.</title>
        <authorList>
            <person name="Dong X."/>
            <person name="Chaisiri K."/>
            <person name="Xia D."/>
            <person name="Armstrong S.D."/>
            <person name="Fang Y."/>
            <person name="Donnelly M.J."/>
            <person name="Kadowaki T."/>
            <person name="McGarry J.W."/>
            <person name="Darby A.C."/>
            <person name="Makepeace B.L."/>
        </authorList>
    </citation>
    <scope>NUCLEOTIDE SEQUENCE [LARGE SCALE GENOMIC DNA]</scope>
    <source>
        <strain evidence="7">UoL-WK</strain>
    </source>
</reference>
<keyword evidence="5" id="KW-0539">Nucleus</keyword>
<dbReference type="GO" id="GO:0072572">
    <property type="term" value="F:poly-ADP-D-ribose binding"/>
    <property type="evidence" value="ECO:0007669"/>
    <property type="project" value="TreeGrafter"/>
</dbReference>
<dbReference type="InterPro" id="IPR019361">
    <property type="entry name" value="HPF1"/>
</dbReference>
<gene>
    <name evidence="7" type="ORF">B4U79_07542</name>
</gene>
<comment type="similarity">
    <text evidence="3">Belongs to the HPF1 family.</text>
</comment>
<dbReference type="AlphaFoldDB" id="A0A443QB37"/>
<evidence type="ECO:0000256" key="3">
    <source>
        <dbReference type="ARBA" id="ARBA00010803"/>
    </source>
</evidence>
<keyword evidence="8" id="KW-1185">Reference proteome</keyword>
<feature type="region of interest" description="Disordered" evidence="6">
    <location>
        <begin position="1"/>
        <end position="88"/>
    </location>
</feature>
<accession>A0A443QB37</accession>
<keyword evidence="4" id="KW-0158">Chromosome</keyword>
<evidence type="ECO:0000256" key="5">
    <source>
        <dbReference type="ARBA" id="ARBA00023242"/>
    </source>
</evidence>
<dbReference type="Proteomes" id="UP000285301">
    <property type="component" value="Unassembled WGS sequence"/>
</dbReference>
<feature type="compositionally biased region" description="Basic and acidic residues" evidence="6">
    <location>
        <begin position="68"/>
        <end position="88"/>
    </location>
</feature>
<comment type="caution">
    <text evidence="7">The sequence shown here is derived from an EMBL/GenBank/DDBJ whole genome shotgun (WGS) entry which is preliminary data.</text>
</comment>
<dbReference type="OrthoDB" id="416496at2759"/>
<dbReference type="GO" id="GO:0005694">
    <property type="term" value="C:chromosome"/>
    <property type="evidence" value="ECO:0007669"/>
    <property type="project" value="UniProtKB-SubCell"/>
</dbReference>
<evidence type="ECO:0000313" key="8">
    <source>
        <dbReference type="Proteomes" id="UP000285301"/>
    </source>
</evidence>
<dbReference type="STRING" id="1965070.A0A443QB37"/>
<evidence type="ECO:0000256" key="6">
    <source>
        <dbReference type="SAM" id="MobiDB-lite"/>
    </source>
</evidence>
<name>A0A443QB37_9ACAR</name>
<sequence>KQTSIGKLTSKKDATKVYEEDSDFKIDDPFENVNAKDSEQTIDRRSKGAKKRPQNQDSPRKKILKASNKLEKDEVINKPPDGKKKDDTKCNDVILQSQSEQFLHSRKELNEEQCEKLNQLFEKVFLVRMPNDFFHLWNFCLLIKRSNPRDALLNCLNLTLIGPYDILINDITSDLFEHLSDEVREQLLCHWRYFYDPPEFQTVIKGDDETGFHIGYFRDDPKDLNPVVASNEASKSCDIHLIGDNLFVAIQSIIKQKLKKADKEMQVGLHALQRRLTEFCKSHDISLHNERLKERSKKIVARTFHGAGIVVPFENKVGYRELPMNNASLKKLLKRVIDCNLDRERSRPYSELQELFPLINFANDECDFGMGLELGIDLFSFGDDYFHKQICFLLTTAYQLLEREEFAQIITAHLKYRKRDLTDLNTLKIIK</sequence>
<proteinExistence type="inferred from homology"/>
<dbReference type="PANTHER" id="PTHR13386:SF1">
    <property type="entry name" value="HISTONE PARYLATION FACTOR 1"/>
    <property type="match status" value="1"/>
</dbReference>
<comment type="subcellular location">
    <subcellularLocation>
        <location evidence="2">Chromosome</location>
    </subcellularLocation>
    <subcellularLocation>
        <location evidence="1">Nucleus</location>
    </subcellularLocation>
</comment>
<dbReference type="GO" id="GO:0006974">
    <property type="term" value="P:DNA damage response"/>
    <property type="evidence" value="ECO:0007669"/>
    <property type="project" value="InterPro"/>
</dbReference>
<evidence type="ECO:0000256" key="1">
    <source>
        <dbReference type="ARBA" id="ARBA00004123"/>
    </source>
</evidence>
<protein>
    <submittedName>
        <fullName evidence="7">UPF0609 protein C4orf27-like protein</fullName>
    </submittedName>
</protein>
<organism evidence="7 8">
    <name type="scientific">Dinothrombium tinctorium</name>
    <dbReference type="NCBI Taxonomy" id="1965070"/>
    <lineage>
        <taxon>Eukaryota</taxon>
        <taxon>Metazoa</taxon>
        <taxon>Ecdysozoa</taxon>
        <taxon>Arthropoda</taxon>
        <taxon>Chelicerata</taxon>
        <taxon>Arachnida</taxon>
        <taxon>Acari</taxon>
        <taxon>Acariformes</taxon>
        <taxon>Trombidiformes</taxon>
        <taxon>Prostigmata</taxon>
        <taxon>Anystina</taxon>
        <taxon>Parasitengona</taxon>
        <taxon>Trombidioidea</taxon>
        <taxon>Trombidiidae</taxon>
        <taxon>Dinothrombium</taxon>
    </lineage>
</organism>
<evidence type="ECO:0000256" key="2">
    <source>
        <dbReference type="ARBA" id="ARBA00004286"/>
    </source>
</evidence>
<feature type="compositionally biased region" description="Basic and acidic residues" evidence="6">
    <location>
        <begin position="10"/>
        <end position="46"/>
    </location>
</feature>
<dbReference type="EMBL" id="NCKU01012085">
    <property type="protein sequence ID" value="RWS00198.1"/>
    <property type="molecule type" value="Genomic_DNA"/>
</dbReference>
<dbReference type="GO" id="GO:0005634">
    <property type="term" value="C:nucleus"/>
    <property type="evidence" value="ECO:0007669"/>
    <property type="project" value="UniProtKB-SubCell"/>
</dbReference>
<dbReference type="PANTHER" id="PTHR13386">
    <property type="entry name" value="HISTONE PARYLATION FACTOR 1"/>
    <property type="match status" value="1"/>
</dbReference>
<evidence type="ECO:0000313" key="7">
    <source>
        <dbReference type="EMBL" id="RWS00198.1"/>
    </source>
</evidence>
<dbReference type="Pfam" id="PF10228">
    <property type="entry name" value="HPF1"/>
    <property type="match status" value="1"/>
</dbReference>